<evidence type="ECO:0000313" key="4">
    <source>
        <dbReference type="EMBL" id="MBC2596381.1"/>
    </source>
</evidence>
<dbReference type="Proteomes" id="UP000546464">
    <property type="component" value="Unassembled WGS sequence"/>
</dbReference>
<dbReference type="InterPro" id="IPR023296">
    <property type="entry name" value="Glyco_hydro_beta-prop_sf"/>
</dbReference>
<sequence length="313" mass="35156">MIRAKKSLVRRYAANPILTAADFPGDIVSVFNAGAVKQDGRYLLVCRCEDSCFGRYMWVAESEDGIRFTPRPEPLAVPSDDPVFNQYVDATKSYWDPRVTEIDGQYYITHAADVTNGKTCQLGLFKIDRDFRRLEWMGLISEPDNRNGVLFPEKINGLYWRLDRPNDNSFDIWASASPDLEFWGHYRRVLAKETLGWGEKKIGPGSVPIKTDKGWLCIMHGVRRQVNDEVYSLGVMLLDLAEPWKLIGQSKRAILAPELPFEFQGQSPNVVFTNGSIAEDDGTVKIYYGAADQVLCLAESTVGELLGACLDGE</sequence>
<evidence type="ECO:0000256" key="2">
    <source>
        <dbReference type="ARBA" id="ARBA00022679"/>
    </source>
</evidence>
<dbReference type="AlphaFoldDB" id="A0A842HMR9"/>
<protein>
    <submittedName>
        <fullName evidence="4">Glycoside hydrolase family 130 protein</fullName>
    </submittedName>
</protein>
<dbReference type="Pfam" id="PF04041">
    <property type="entry name" value="Glyco_hydro_130"/>
    <property type="match status" value="1"/>
</dbReference>
<gene>
    <name evidence="4" type="ORF">H5P28_19100</name>
</gene>
<dbReference type="GO" id="GO:0016757">
    <property type="term" value="F:glycosyltransferase activity"/>
    <property type="evidence" value="ECO:0007669"/>
    <property type="project" value="UniProtKB-KW"/>
</dbReference>
<dbReference type="InterPro" id="IPR007184">
    <property type="entry name" value="Mannoside_phosphorylase"/>
</dbReference>
<keyword evidence="4" id="KW-0378">Hydrolase</keyword>
<dbReference type="PANTHER" id="PTHR34106:SF5">
    <property type="entry name" value="GLYCOSIDASE"/>
    <property type="match status" value="1"/>
</dbReference>
<comment type="similarity">
    <text evidence="3">Belongs to the glycosyl hydrolase 130 family.</text>
</comment>
<keyword evidence="2" id="KW-0808">Transferase</keyword>
<keyword evidence="1" id="KW-0328">Glycosyltransferase</keyword>
<proteinExistence type="inferred from homology"/>
<organism evidence="4 5">
    <name type="scientific">Ruficoccus amylovorans</name>
    <dbReference type="NCBI Taxonomy" id="1804625"/>
    <lineage>
        <taxon>Bacteria</taxon>
        <taxon>Pseudomonadati</taxon>
        <taxon>Verrucomicrobiota</taxon>
        <taxon>Opitutia</taxon>
        <taxon>Puniceicoccales</taxon>
        <taxon>Cerasicoccaceae</taxon>
        <taxon>Ruficoccus</taxon>
    </lineage>
</organism>
<dbReference type="PANTHER" id="PTHR34106">
    <property type="entry name" value="GLYCOSIDASE"/>
    <property type="match status" value="1"/>
</dbReference>
<keyword evidence="5" id="KW-1185">Reference proteome</keyword>
<dbReference type="EMBL" id="JACHVB010000064">
    <property type="protein sequence ID" value="MBC2596381.1"/>
    <property type="molecule type" value="Genomic_DNA"/>
</dbReference>
<evidence type="ECO:0000256" key="1">
    <source>
        <dbReference type="ARBA" id="ARBA00022676"/>
    </source>
</evidence>
<reference evidence="4 5" key="1">
    <citation type="submission" date="2020-07" db="EMBL/GenBank/DDBJ databases">
        <authorList>
            <person name="Feng X."/>
        </authorList>
    </citation>
    <scope>NUCLEOTIDE SEQUENCE [LARGE SCALE GENOMIC DNA]</scope>
    <source>
        <strain evidence="4 5">JCM31066</strain>
    </source>
</reference>
<dbReference type="PIRSF" id="PIRSF016202">
    <property type="entry name" value="PH1107"/>
    <property type="match status" value="1"/>
</dbReference>
<dbReference type="CDD" id="cd08993">
    <property type="entry name" value="GH130"/>
    <property type="match status" value="1"/>
</dbReference>
<evidence type="ECO:0000256" key="3">
    <source>
        <dbReference type="ARBA" id="ARBA00024356"/>
    </source>
</evidence>
<accession>A0A842HMR9</accession>
<dbReference type="SUPFAM" id="SSF75005">
    <property type="entry name" value="Arabinanase/levansucrase/invertase"/>
    <property type="match status" value="1"/>
</dbReference>
<dbReference type="GO" id="GO:0016787">
    <property type="term" value="F:hydrolase activity"/>
    <property type="evidence" value="ECO:0007669"/>
    <property type="project" value="UniProtKB-KW"/>
</dbReference>
<dbReference type="Gene3D" id="2.115.10.20">
    <property type="entry name" value="Glycosyl hydrolase domain, family 43"/>
    <property type="match status" value="1"/>
</dbReference>
<name>A0A842HMR9_9BACT</name>
<comment type="caution">
    <text evidence="4">The sequence shown here is derived from an EMBL/GenBank/DDBJ whole genome shotgun (WGS) entry which is preliminary data.</text>
</comment>
<dbReference type="RefSeq" id="WP_185677290.1">
    <property type="nucleotide sequence ID" value="NZ_JACHVB010000064.1"/>
</dbReference>
<evidence type="ECO:0000313" key="5">
    <source>
        <dbReference type="Proteomes" id="UP000546464"/>
    </source>
</evidence>